<proteinExistence type="inferred from homology"/>
<feature type="region of interest" description="Disordered" evidence="3">
    <location>
        <begin position="597"/>
        <end position="797"/>
    </location>
</feature>
<dbReference type="PANTHER" id="PTHR32295:SF154">
    <property type="entry name" value="PROTEIN IQ-DOMAIN 32"/>
    <property type="match status" value="1"/>
</dbReference>
<dbReference type="STRING" id="3983.A0A2C9U0I5"/>
<feature type="compositionally biased region" description="Polar residues" evidence="3">
    <location>
        <begin position="664"/>
        <end position="685"/>
    </location>
</feature>
<comment type="similarity">
    <text evidence="2">Belongs to the IQD family.</text>
</comment>
<evidence type="ECO:0000256" key="3">
    <source>
        <dbReference type="SAM" id="MobiDB-lite"/>
    </source>
</evidence>
<sequence>MGRSTSCFKIIACGGDSADKDNLQAPESKNSGDRRGWSFRKRSARHRVLSNTVITEAPYSANKESSESASLNFQSPDTSTVPEEISVIQCTGEKPQLPTYADSKESETIVVAKDESKVDEQVEESVVIVIQAAVRCFLAQRELIKRKNLVKLQAVVRGHLVRQHAVGTLRCVQAIVKMQALVRARHARSIQEGSYTEKKIDEKHEKAILKTSGKGNSITKPDVAYTSIEKLLSNRFARQLMESTPKTRPIHIKCDSSKPNSAWNWLERWMSVSSAEPTSQPKLMTEQQFERETSGNVTAEVEATVPSEGFCELEDSKSNIQETNLSSEAEDNLVTCNVDDFKFQERHVTSSLVGDNSEQPQLEKTCASDAKDPSIDINSLPNQATESAVNSQVEISLKAEIECDQTDQRKRSMKRYASEQLETEGKKFVFGSRKVNPAFIAAQSKFEELSSTANSNRSLNSSYQDGGVESNTDTISSGTDTVMRTKALNMVENSVPNYLRSQYGGSECGTELSITSTLDSPDVFEVSGAGCEHEANSTGKENPSSTEDIVVEVKNVSTDLVSNLSDCIMIQPEQLDVVRGEAVDSIVAEDPLRVELKPERSASEVQRELDSETGGPTYRSSPEASPRSHITVPDSQGTPSSKVSLKAKRNKADKSASNQKRKSVSASKQSPSNPNLDSGARSSMEQLPKDERNGKRRNSFGSARPEPSDQEPRDSSSSSSLPHFMQATESARAKIQANNSPRSSPDVQDRDYIKKRHSLPGANGRQGSPRIQRPICQAQPGAKGNGSHVIHEKKWQR</sequence>
<feature type="compositionally biased region" description="Basic and acidic residues" evidence="3">
    <location>
        <begin position="597"/>
        <end position="610"/>
    </location>
</feature>
<protein>
    <submittedName>
        <fullName evidence="4">Uncharacterized protein</fullName>
    </submittedName>
</protein>
<feature type="compositionally biased region" description="Polar residues" evidence="3">
    <location>
        <begin position="633"/>
        <end position="643"/>
    </location>
</feature>
<feature type="region of interest" description="Disordered" evidence="3">
    <location>
        <begin position="59"/>
        <end position="78"/>
    </location>
</feature>
<dbReference type="InterPro" id="IPR000048">
    <property type="entry name" value="IQ_motif_EF-hand-BS"/>
</dbReference>
<evidence type="ECO:0000256" key="1">
    <source>
        <dbReference type="ARBA" id="ARBA00022860"/>
    </source>
</evidence>
<gene>
    <name evidence="4" type="ORF">MANES_18G016100v8</name>
</gene>
<evidence type="ECO:0000313" key="4">
    <source>
        <dbReference type="EMBL" id="OAY22663.1"/>
    </source>
</evidence>
<dbReference type="PROSITE" id="PS50096">
    <property type="entry name" value="IQ"/>
    <property type="match status" value="2"/>
</dbReference>
<dbReference type="PANTHER" id="PTHR32295">
    <property type="entry name" value="IQ-DOMAIN 5-RELATED"/>
    <property type="match status" value="1"/>
</dbReference>
<feature type="region of interest" description="Disordered" evidence="3">
    <location>
        <begin position="450"/>
        <end position="479"/>
    </location>
</feature>
<dbReference type="AlphaFoldDB" id="A0A2C9U0I5"/>
<evidence type="ECO:0000256" key="2">
    <source>
        <dbReference type="ARBA" id="ARBA00024341"/>
    </source>
</evidence>
<dbReference type="SMART" id="SM00015">
    <property type="entry name" value="IQ"/>
    <property type="match status" value="3"/>
</dbReference>
<keyword evidence="5" id="KW-1185">Reference proteome</keyword>
<reference evidence="5" key="1">
    <citation type="journal article" date="2016" name="Nat. Biotechnol.">
        <title>Sequencing wild and cultivated cassava and related species reveals extensive interspecific hybridization and genetic diversity.</title>
        <authorList>
            <person name="Bredeson J.V."/>
            <person name="Lyons J.B."/>
            <person name="Prochnik S.E."/>
            <person name="Wu G.A."/>
            <person name="Ha C.M."/>
            <person name="Edsinger-Gonzales E."/>
            <person name="Grimwood J."/>
            <person name="Schmutz J."/>
            <person name="Rabbi I.Y."/>
            <person name="Egesi C."/>
            <person name="Nauluvula P."/>
            <person name="Lebot V."/>
            <person name="Ndunguru J."/>
            <person name="Mkamilo G."/>
            <person name="Bart R.S."/>
            <person name="Setter T.L."/>
            <person name="Gleadow R.M."/>
            <person name="Kulakow P."/>
            <person name="Ferguson M.E."/>
            <person name="Rounsley S."/>
            <person name="Rokhsar D.S."/>
        </authorList>
    </citation>
    <scope>NUCLEOTIDE SEQUENCE [LARGE SCALE GENOMIC DNA]</scope>
    <source>
        <strain evidence="5">cv. AM560-2</strain>
    </source>
</reference>
<feature type="compositionally biased region" description="Polar residues" evidence="3">
    <location>
        <begin position="736"/>
        <end position="746"/>
    </location>
</feature>
<dbReference type="Pfam" id="PF00612">
    <property type="entry name" value="IQ"/>
    <property type="match status" value="2"/>
</dbReference>
<feature type="compositionally biased region" description="Polar residues" evidence="3">
    <location>
        <begin position="67"/>
        <end position="78"/>
    </location>
</feature>
<name>A0A2C9U0I5_MANES</name>
<dbReference type="EMBL" id="CM004404">
    <property type="protein sequence ID" value="OAY22663.1"/>
    <property type="molecule type" value="Genomic_DNA"/>
</dbReference>
<dbReference type="Proteomes" id="UP000091857">
    <property type="component" value="Chromosome 18"/>
</dbReference>
<evidence type="ECO:0000313" key="5">
    <source>
        <dbReference type="Proteomes" id="UP000091857"/>
    </source>
</evidence>
<dbReference type="Gramene" id="Manes.18G016100.1.v8.1">
    <property type="protein sequence ID" value="Manes.18G016100.1.v8.1.CDS"/>
    <property type="gene ID" value="Manes.18G016100.v8.1"/>
</dbReference>
<dbReference type="GO" id="GO:0005516">
    <property type="term" value="F:calmodulin binding"/>
    <property type="evidence" value="ECO:0007669"/>
    <property type="project" value="UniProtKB-KW"/>
</dbReference>
<feature type="region of interest" description="Disordered" evidence="3">
    <location>
        <begin position="15"/>
        <end position="39"/>
    </location>
</feature>
<organism evidence="4 5">
    <name type="scientific">Manihot esculenta</name>
    <name type="common">Cassava</name>
    <name type="synonym">Jatropha manihot</name>
    <dbReference type="NCBI Taxonomy" id="3983"/>
    <lineage>
        <taxon>Eukaryota</taxon>
        <taxon>Viridiplantae</taxon>
        <taxon>Streptophyta</taxon>
        <taxon>Embryophyta</taxon>
        <taxon>Tracheophyta</taxon>
        <taxon>Spermatophyta</taxon>
        <taxon>Magnoliopsida</taxon>
        <taxon>eudicotyledons</taxon>
        <taxon>Gunneridae</taxon>
        <taxon>Pentapetalae</taxon>
        <taxon>rosids</taxon>
        <taxon>fabids</taxon>
        <taxon>Malpighiales</taxon>
        <taxon>Euphorbiaceae</taxon>
        <taxon>Crotonoideae</taxon>
        <taxon>Manihoteae</taxon>
        <taxon>Manihot</taxon>
    </lineage>
</organism>
<dbReference type="OrthoDB" id="1747078at2759"/>
<keyword evidence="1" id="KW-0112">Calmodulin-binding</keyword>
<accession>A0A2C9U0I5</accession>
<dbReference type="Gene3D" id="1.20.5.190">
    <property type="match status" value="1"/>
</dbReference>
<comment type="caution">
    <text evidence="4">The sequence shown here is derived from an EMBL/GenBank/DDBJ whole genome shotgun (WGS) entry which is preliminary data.</text>
</comment>